<evidence type="ECO:0000256" key="1">
    <source>
        <dbReference type="ARBA" id="ARBA00004123"/>
    </source>
</evidence>
<proteinExistence type="predicted"/>
<dbReference type="RefSeq" id="XP_010430917.1">
    <property type="nucleotide sequence ID" value="XM_010432615.1"/>
</dbReference>
<keyword evidence="3" id="KW-0863">Zinc-finger</keyword>
<reference evidence="10" key="1">
    <citation type="journal article" date="2014" name="Nat. Commun.">
        <title>The emerging biofuel crop Camelina sativa retains a highly undifferentiated hexaploid genome structure.</title>
        <authorList>
            <person name="Kagale S."/>
            <person name="Koh C."/>
            <person name="Nixon J."/>
            <person name="Bollina V."/>
            <person name="Clarke W.E."/>
            <person name="Tuteja R."/>
            <person name="Spillane C."/>
            <person name="Robinson S.J."/>
            <person name="Links M.G."/>
            <person name="Clarke C."/>
            <person name="Higgins E.E."/>
            <person name="Huebert T."/>
            <person name="Sharpe A.G."/>
            <person name="Parkin I.A."/>
        </authorList>
    </citation>
    <scope>NUCLEOTIDE SEQUENCE [LARGE SCALE GENOMIC DNA]</scope>
    <source>
        <strain evidence="10">cv. DH55</strain>
    </source>
</reference>
<evidence type="ECO:0000259" key="9">
    <source>
        <dbReference type="Pfam" id="PF14372"/>
    </source>
</evidence>
<reference evidence="11" key="2">
    <citation type="submission" date="2025-08" db="UniProtKB">
        <authorList>
            <consortium name="RefSeq"/>
        </authorList>
    </citation>
    <scope>IDENTIFICATION</scope>
    <source>
        <tissue evidence="11">Leaf</tissue>
    </source>
</reference>
<keyword evidence="10" id="KW-1185">Reference proteome</keyword>
<evidence type="ECO:0000256" key="6">
    <source>
        <dbReference type="ARBA" id="ARBA00023242"/>
    </source>
</evidence>
<gene>
    <name evidence="11" type="primary">LOC104715179</name>
</gene>
<feature type="domain" description="hAT-like transposase RNase-H fold" evidence="9">
    <location>
        <begin position="424"/>
        <end position="502"/>
    </location>
</feature>
<feature type="region of interest" description="Disordered" evidence="8">
    <location>
        <begin position="50"/>
        <end position="132"/>
    </location>
</feature>
<evidence type="ECO:0000256" key="7">
    <source>
        <dbReference type="SAM" id="Coils"/>
    </source>
</evidence>
<feature type="coiled-coil region" evidence="7">
    <location>
        <begin position="232"/>
        <end position="259"/>
    </location>
</feature>
<feature type="compositionally biased region" description="Acidic residues" evidence="8">
    <location>
        <begin position="106"/>
        <end position="120"/>
    </location>
</feature>
<dbReference type="GeneID" id="104715179"/>
<keyword evidence="7" id="KW-0175">Coiled coil</keyword>
<evidence type="ECO:0000256" key="8">
    <source>
        <dbReference type="SAM" id="MobiDB-lite"/>
    </source>
</evidence>
<evidence type="ECO:0000313" key="10">
    <source>
        <dbReference type="Proteomes" id="UP000694864"/>
    </source>
</evidence>
<dbReference type="SUPFAM" id="SSF53098">
    <property type="entry name" value="Ribonuclease H-like"/>
    <property type="match status" value="1"/>
</dbReference>
<accession>A0ABM0TT42</accession>
<dbReference type="InterPro" id="IPR012337">
    <property type="entry name" value="RNaseH-like_sf"/>
</dbReference>
<keyword evidence="5" id="KW-0238">DNA-binding</keyword>
<dbReference type="PANTHER" id="PTHR46481:SF10">
    <property type="entry name" value="ZINC FINGER BED DOMAIN-CONTAINING PROTEIN 39"/>
    <property type="match status" value="1"/>
</dbReference>
<dbReference type="Proteomes" id="UP000694864">
    <property type="component" value="Chromosome 9"/>
</dbReference>
<evidence type="ECO:0000256" key="5">
    <source>
        <dbReference type="ARBA" id="ARBA00023125"/>
    </source>
</evidence>
<dbReference type="PANTHER" id="PTHR46481">
    <property type="entry name" value="ZINC FINGER BED DOMAIN-CONTAINING PROTEIN 4"/>
    <property type="match status" value="1"/>
</dbReference>
<dbReference type="Pfam" id="PF14372">
    <property type="entry name" value="hAT-like_RNase-H"/>
    <property type="match status" value="1"/>
</dbReference>
<keyword evidence="4" id="KW-0862">Zinc</keyword>
<comment type="subcellular location">
    <subcellularLocation>
        <location evidence="1">Nucleus</location>
    </subcellularLocation>
</comment>
<name>A0ABM0TT42_CAMSA</name>
<protein>
    <submittedName>
        <fullName evidence="11">Zinc finger BED domain-containing protein RICESLEEPER 1-like</fullName>
    </submittedName>
</protein>
<evidence type="ECO:0000256" key="2">
    <source>
        <dbReference type="ARBA" id="ARBA00022723"/>
    </source>
</evidence>
<evidence type="ECO:0000256" key="4">
    <source>
        <dbReference type="ARBA" id="ARBA00022833"/>
    </source>
</evidence>
<organism evidence="10 11">
    <name type="scientific">Camelina sativa</name>
    <name type="common">False flax</name>
    <name type="synonym">Myagrum sativum</name>
    <dbReference type="NCBI Taxonomy" id="90675"/>
    <lineage>
        <taxon>Eukaryota</taxon>
        <taxon>Viridiplantae</taxon>
        <taxon>Streptophyta</taxon>
        <taxon>Embryophyta</taxon>
        <taxon>Tracheophyta</taxon>
        <taxon>Spermatophyta</taxon>
        <taxon>Magnoliopsida</taxon>
        <taxon>eudicotyledons</taxon>
        <taxon>Gunneridae</taxon>
        <taxon>Pentapetalae</taxon>
        <taxon>rosids</taxon>
        <taxon>malvids</taxon>
        <taxon>Brassicales</taxon>
        <taxon>Brassicaceae</taxon>
        <taxon>Camelineae</taxon>
        <taxon>Camelina</taxon>
    </lineage>
</organism>
<keyword evidence="2" id="KW-0479">Metal-binding</keyword>
<feature type="compositionally biased region" description="Basic and acidic residues" evidence="8">
    <location>
        <begin position="121"/>
        <end position="132"/>
    </location>
</feature>
<feature type="compositionally biased region" description="Basic and acidic residues" evidence="8">
    <location>
        <begin position="76"/>
        <end position="86"/>
    </location>
</feature>
<evidence type="ECO:0000256" key="3">
    <source>
        <dbReference type="ARBA" id="ARBA00022771"/>
    </source>
</evidence>
<dbReference type="InterPro" id="IPR052035">
    <property type="entry name" value="ZnF_BED_domain_contain"/>
</dbReference>
<dbReference type="InterPro" id="IPR025525">
    <property type="entry name" value="hAT-like_transposase_RNase-H"/>
</dbReference>
<evidence type="ECO:0000313" key="11">
    <source>
        <dbReference type="RefSeq" id="XP_010430917.1"/>
    </source>
</evidence>
<keyword evidence="6" id="KW-0539">Nucleus</keyword>
<sequence>MAPRIQRPWEQKGLELITDLDSHDYGDLPSSIDLEFQRVIDAENAANERRMFERAAPESSKSHKRTTINIDDDDVKEDKGNRTSREPKKRKNGEQSSKSGKRAAIDIDDDEDEDDDEDVEGEKKTINGKLEDRAQRNHCKRDYAYDSHKNGTNSYNRHMKACKVLLSNADISKVMLNSEARLQARKIDHMIFHEMVAKCIIQHDLPFAYVEYERVRSVWKYLNAYVKFISWNTAEANVYKLYENEIENLKRELAHLPGRISFTSDLWTAIPHEGYMCLTTHYVDRNWKLNSKIIVFYAFPPPHSAHILNIIVQIGLKDIDDTLEKIRESIKYVQAYGKCEILFAKCVEVVGLQLKAWLIMDMRTRWNSTYKMLDRTLKYRAAFGNLKVIDGRNYKFHPTEAEWHRLKQICEFLEPFDEITNLISVSSYPTSNLYFMQIWKINNWLISNSQNQDEVIRSMIVPMRERFDKYWEEVSDVFAMTTMFDPRLKLTQDFINFRKQTVVTSGKSSLEMYLDDPPIDMTQYESLDILNIGKITLNSMENWRQWLATSLAYQSKQ</sequence>